<keyword evidence="8" id="KW-0472">Membrane</keyword>
<evidence type="ECO:0000256" key="2">
    <source>
        <dbReference type="ARBA" id="ARBA00007020"/>
    </source>
</evidence>
<evidence type="ECO:0000256" key="5">
    <source>
        <dbReference type="ARBA" id="ARBA00022792"/>
    </source>
</evidence>
<evidence type="ECO:0000256" key="7">
    <source>
        <dbReference type="ARBA" id="ARBA00023128"/>
    </source>
</evidence>
<feature type="region of interest" description="Disordered" evidence="9">
    <location>
        <begin position="33"/>
        <end position="63"/>
    </location>
</feature>
<proteinExistence type="inferred from homology"/>
<feature type="compositionally biased region" description="Basic and acidic residues" evidence="9">
    <location>
        <begin position="294"/>
        <end position="308"/>
    </location>
</feature>
<feature type="region of interest" description="Disordered" evidence="9">
    <location>
        <begin position="610"/>
        <end position="676"/>
    </location>
</feature>
<dbReference type="OrthoDB" id="6269456at2759"/>
<keyword evidence="4" id="KW-0812">Transmembrane</keyword>
<feature type="compositionally biased region" description="Polar residues" evidence="9">
    <location>
        <begin position="611"/>
        <end position="625"/>
    </location>
</feature>
<sequence>MGKVYSRPLDTSDFHASRTTRFPDAHECALNRRFGRRSKLGKSHSNVNTSTVGRVSPSQHTSRFSLSDLTRRFKRHFTCRQDDLNHSAPSGLPFDSSTDTVNRRTVDSPGLAASKTSQPTTDHGHDRTVSSVSCSPSAESATAFDPALSIKIPNGINMFHSDYQRVLHLQHSTTLGSLKRIPSIEDTSCHSSHPTNVDKSTVASIADPVSSSVDSSKSNVQDASVFFTDNQNSSQSPVHVSPSYPSVGGTNVIRASFSRAHSRNSPYERLSSPFVSEFPTLFGSPLPYSVSPRGDFETVGKSSEKPRALDSPTRLSATNRYSDHRDSSVSSVAETFQAVPASRTGNSSPDIHARHSRLSSQISLSSLASDDLMLDTDICWSALEAESTAASRLRKERPLGQSNKDSFAFTRLESVTELSHDDLSKCNKPSAGGDTVAQEQKLPCPSRVKRRSFAHREPALTCVCPNPISCDCTTCSHCCASWNWDRRRNTSALCGSLGRTNISSLRRLRSLPGRARSGSFSSGAYTALTLNLGEDCLTTHLGERAFILLGSDQRQMLQEIQGIKLTLLKLRRLLTEDQLHLPLFYEQLHETEPLRKSRIRQPLPSEWLTPHSLNASMTYTPPNSTRPRDRTLSEPTKPEDKQLKGHEDILEQPDGENNTDLTGPSTPTSSVTATSLNAGSDVVTRLIENLSQLHEENLHFDVQYGLSDHAALHRQLCRSFVSSCYLDGFRGTIFLAHNQFKLGKYPVECTLPNSLSAFEVARSIHTHPNSTQLHNGTSGSKEMPALDSNNINHTSPEEWNPIYRLTAMPYIQAISRLKLAVTCWLVLGTPVVLVAGHFDYVSPGFIYIFTGSAAFSVCSLAAFSYFSTKLIGVVSVHRPSGLIRLGHLNFWGRRANTMVHLENLIPPTDFADNPENNQTVRVGILNDMPSSSEQSNRIERAFFLTRLRAEIVDREQFSKILGFLWI</sequence>
<dbReference type="PANTHER" id="PTHR13603">
    <property type="entry name" value="TRANSMEMBRANE PROTEIN 186"/>
    <property type="match status" value="1"/>
</dbReference>
<reference evidence="10" key="1">
    <citation type="submission" date="2019-07" db="EMBL/GenBank/DDBJ databases">
        <title>Annotation for the trematode Paragonimus miyazaki's.</title>
        <authorList>
            <person name="Choi Y.-J."/>
        </authorList>
    </citation>
    <scope>NUCLEOTIDE SEQUENCE</scope>
    <source>
        <strain evidence="10">Japan</strain>
    </source>
</reference>
<evidence type="ECO:0000256" key="1">
    <source>
        <dbReference type="ARBA" id="ARBA00004448"/>
    </source>
</evidence>
<keyword evidence="5" id="KW-0999">Mitochondrion inner membrane</keyword>
<feature type="compositionally biased region" description="Low complexity" evidence="9">
    <location>
        <begin position="662"/>
        <end position="675"/>
    </location>
</feature>
<dbReference type="InterPro" id="IPR026571">
    <property type="entry name" value="Tmem186"/>
</dbReference>
<dbReference type="Proteomes" id="UP000822476">
    <property type="component" value="Unassembled WGS sequence"/>
</dbReference>
<dbReference type="EMBL" id="JTDE01001480">
    <property type="protein sequence ID" value="KAF7258888.1"/>
    <property type="molecule type" value="Genomic_DNA"/>
</dbReference>
<evidence type="ECO:0000256" key="6">
    <source>
        <dbReference type="ARBA" id="ARBA00022989"/>
    </source>
</evidence>
<evidence type="ECO:0000256" key="8">
    <source>
        <dbReference type="ARBA" id="ARBA00023136"/>
    </source>
</evidence>
<comment type="subcellular location">
    <subcellularLocation>
        <location evidence="1">Mitochondrion inner membrane</location>
        <topology evidence="1">Multi-pass membrane protein</topology>
    </subcellularLocation>
</comment>
<feature type="compositionally biased region" description="Polar residues" evidence="9">
    <location>
        <begin position="43"/>
        <end position="63"/>
    </location>
</feature>
<organism evidence="10 11">
    <name type="scientific">Paragonimus skrjabini miyazakii</name>
    <dbReference type="NCBI Taxonomy" id="59628"/>
    <lineage>
        <taxon>Eukaryota</taxon>
        <taxon>Metazoa</taxon>
        <taxon>Spiralia</taxon>
        <taxon>Lophotrochozoa</taxon>
        <taxon>Platyhelminthes</taxon>
        <taxon>Trematoda</taxon>
        <taxon>Digenea</taxon>
        <taxon>Plagiorchiida</taxon>
        <taxon>Troglotremata</taxon>
        <taxon>Troglotrematidae</taxon>
        <taxon>Paragonimus</taxon>
    </lineage>
</organism>
<protein>
    <recommendedName>
        <fullName evidence="3">Transmembrane protein 186</fullName>
    </recommendedName>
</protein>
<feature type="compositionally biased region" description="Basic and acidic residues" evidence="9">
    <location>
        <begin position="626"/>
        <end position="649"/>
    </location>
</feature>
<gene>
    <name evidence="10" type="ORF">EG68_03588</name>
</gene>
<keyword evidence="6" id="KW-1133">Transmembrane helix</keyword>
<dbReference type="AlphaFoldDB" id="A0A8S9Z4X3"/>
<feature type="compositionally biased region" description="Basic residues" evidence="9">
    <location>
        <begin position="33"/>
        <end position="42"/>
    </location>
</feature>
<evidence type="ECO:0000313" key="10">
    <source>
        <dbReference type="EMBL" id="KAF7258888.1"/>
    </source>
</evidence>
<dbReference type="PANTHER" id="PTHR13603:SF1">
    <property type="entry name" value="TRANSMEMBRANE PROTEIN 186"/>
    <property type="match status" value="1"/>
</dbReference>
<feature type="compositionally biased region" description="Polar residues" evidence="9">
    <location>
        <begin position="768"/>
        <end position="780"/>
    </location>
</feature>
<comment type="similarity">
    <text evidence="2">Belongs to the TMEM186 family.</text>
</comment>
<comment type="caution">
    <text evidence="10">The sequence shown here is derived from an EMBL/GenBank/DDBJ whole genome shotgun (WGS) entry which is preliminary data.</text>
</comment>
<feature type="region of interest" description="Disordered" evidence="9">
    <location>
        <begin position="82"/>
        <end position="135"/>
    </location>
</feature>
<keyword evidence="11" id="KW-1185">Reference proteome</keyword>
<evidence type="ECO:0000313" key="11">
    <source>
        <dbReference type="Proteomes" id="UP000822476"/>
    </source>
</evidence>
<name>A0A8S9Z4X3_9TREM</name>
<evidence type="ECO:0000256" key="3">
    <source>
        <dbReference type="ARBA" id="ARBA00014604"/>
    </source>
</evidence>
<accession>A0A8S9Z4X3</accession>
<feature type="region of interest" description="Disordered" evidence="9">
    <location>
        <begin position="293"/>
        <end position="330"/>
    </location>
</feature>
<feature type="region of interest" description="Disordered" evidence="9">
    <location>
        <begin position="768"/>
        <end position="790"/>
    </location>
</feature>
<keyword evidence="7" id="KW-0496">Mitochondrion</keyword>
<evidence type="ECO:0000256" key="4">
    <source>
        <dbReference type="ARBA" id="ARBA00022692"/>
    </source>
</evidence>
<dbReference type="GO" id="GO:0005743">
    <property type="term" value="C:mitochondrial inner membrane"/>
    <property type="evidence" value="ECO:0007669"/>
    <property type="project" value="UniProtKB-SubCell"/>
</dbReference>
<evidence type="ECO:0000256" key="9">
    <source>
        <dbReference type="SAM" id="MobiDB-lite"/>
    </source>
</evidence>